<dbReference type="Gene3D" id="1.25.40.10">
    <property type="entry name" value="Tetratricopeptide repeat domain"/>
    <property type="match status" value="1"/>
</dbReference>
<keyword evidence="1" id="KW-0812">Transmembrane</keyword>
<dbReference type="AlphaFoldDB" id="A0AAE3DD18"/>
<name>A0AAE3DD18_9FIRM</name>
<gene>
    <name evidence="2" type="ORF">LKD37_02695</name>
</gene>
<keyword evidence="1" id="KW-1133">Transmembrane helix</keyword>
<comment type="caution">
    <text evidence="2">The sequence shown here is derived from an EMBL/GenBank/DDBJ whole genome shotgun (WGS) entry which is preliminary data.</text>
</comment>
<keyword evidence="1" id="KW-0472">Membrane</keyword>
<dbReference type="RefSeq" id="WP_302927807.1">
    <property type="nucleotide sequence ID" value="NZ_JAJEPW010000004.1"/>
</dbReference>
<sequence length="320" mass="34869">MREILKEVVNEQGLQILQTPAMLRAKLEEKGDDRSDALLWELILTACPSVADVAVQPELSRAEVNTVIGAVTKTTMLSASLVRRMVQQLLDAAQVKLSPVPRFLILANGRHGGACSVEDQREGEVLQAALASLETDTETALSDLQTLSQAGNAYASYQLGLYYSSHEMEGMDTQQVAQNFFNCAAQQGYGPGYGALADYALNGRRKNLRRAAQYFGYPTSLAGRDGRRWSKNAADLLAYREQNVRSGRQTLLLVVVTLVITLLAGICSPREFAMAVPALVLELGCGVRCVLGLVMDPYGSYRFVYAALAACWLLNILCLV</sequence>
<feature type="transmembrane region" description="Helical" evidence="1">
    <location>
        <begin position="301"/>
        <end position="319"/>
    </location>
</feature>
<dbReference type="SUPFAM" id="SSF81901">
    <property type="entry name" value="HCP-like"/>
    <property type="match status" value="1"/>
</dbReference>
<evidence type="ECO:0000313" key="2">
    <source>
        <dbReference type="EMBL" id="MCC2128437.1"/>
    </source>
</evidence>
<evidence type="ECO:0000256" key="1">
    <source>
        <dbReference type="SAM" id="Phobius"/>
    </source>
</evidence>
<feature type="transmembrane region" description="Helical" evidence="1">
    <location>
        <begin position="250"/>
        <end position="267"/>
    </location>
</feature>
<reference evidence="2" key="1">
    <citation type="submission" date="2021-10" db="EMBL/GenBank/DDBJ databases">
        <title>Anaerobic single-cell dispensing facilitates the cultivation of human gut bacteria.</title>
        <authorList>
            <person name="Afrizal A."/>
        </authorList>
    </citation>
    <scope>NUCLEOTIDE SEQUENCE</scope>
    <source>
        <strain evidence="2">CLA-AA-H272</strain>
    </source>
</reference>
<organism evidence="2 3">
    <name type="scientific">Brotocaccenecus cirricatena</name>
    <dbReference type="NCBI Taxonomy" id="3064195"/>
    <lineage>
        <taxon>Bacteria</taxon>
        <taxon>Bacillati</taxon>
        <taxon>Bacillota</taxon>
        <taxon>Clostridia</taxon>
        <taxon>Eubacteriales</taxon>
        <taxon>Oscillospiraceae</taxon>
        <taxon>Brotocaccenecus</taxon>
    </lineage>
</organism>
<protein>
    <recommendedName>
        <fullName evidence="4">Sel1 repeat family protein</fullName>
    </recommendedName>
</protein>
<dbReference type="InterPro" id="IPR011990">
    <property type="entry name" value="TPR-like_helical_dom_sf"/>
</dbReference>
<dbReference type="EMBL" id="JAJEPW010000004">
    <property type="protein sequence ID" value="MCC2128437.1"/>
    <property type="molecule type" value="Genomic_DNA"/>
</dbReference>
<proteinExistence type="predicted"/>
<evidence type="ECO:0008006" key="4">
    <source>
        <dbReference type="Google" id="ProtNLM"/>
    </source>
</evidence>
<keyword evidence="3" id="KW-1185">Reference proteome</keyword>
<accession>A0AAE3DD18</accession>
<evidence type="ECO:0000313" key="3">
    <source>
        <dbReference type="Proteomes" id="UP001199319"/>
    </source>
</evidence>
<dbReference type="Proteomes" id="UP001199319">
    <property type="component" value="Unassembled WGS sequence"/>
</dbReference>